<gene>
    <name evidence="2" type="ORF">SAMN05421757_105354</name>
</gene>
<dbReference type="Proteomes" id="UP000198426">
    <property type="component" value="Unassembled WGS sequence"/>
</dbReference>
<name>A0A239JLB9_9RHOB</name>
<accession>A0A239JLB9</accession>
<protein>
    <recommendedName>
        <fullName evidence="4">NfeD-like C-terminal, partner-binding</fullName>
    </recommendedName>
</protein>
<evidence type="ECO:0008006" key="4">
    <source>
        <dbReference type="Google" id="ProtNLM"/>
    </source>
</evidence>
<proteinExistence type="predicted"/>
<evidence type="ECO:0000256" key="1">
    <source>
        <dbReference type="SAM" id="Phobius"/>
    </source>
</evidence>
<dbReference type="RefSeq" id="WP_089233911.1">
    <property type="nucleotide sequence ID" value="NZ_FZOY01000005.1"/>
</dbReference>
<keyword evidence="1" id="KW-1133">Transmembrane helix</keyword>
<evidence type="ECO:0000313" key="2">
    <source>
        <dbReference type="EMBL" id="SNT06826.1"/>
    </source>
</evidence>
<dbReference type="OrthoDB" id="7745385at2"/>
<dbReference type="AlphaFoldDB" id="A0A239JLB9"/>
<keyword evidence="1" id="KW-0812">Transmembrane</keyword>
<dbReference type="EMBL" id="FZOY01000005">
    <property type="protein sequence ID" value="SNT06826.1"/>
    <property type="molecule type" value="Genomic_DNA"/>
</dbReference>
<feature type="transmembrane region" description="Helical" evidence="1">
    <location>
        <begin position="52"/>
        <end position="74"/>
    </location>
</feature>
<reference evidence="2 3" key="1">
    <citation type="submission" date="2017-06" db="EMBL/GenBank/DDBJ databases">
        <authorList>
            <person name="Kim H.J."/>
            <person name="Triplett B.A."/>
        </authorList>
    </citation>
    <scope>NUCLEOTIDE SEQUENCE [LARGE SCALE GENOMIC DNA]</scope>
    <source>
        <strain evidence="2 3">DSM 29339</strain>
    </source>
</reference>
<keyword evidence="3" id="KW-1185">Reference proteome</keyword>
<organism evidence="2 3">
    <name type="scientific">Tropicimonas sediminicola</name>
    <dbReference type="NCBI Taxonomy" id="1031541"/>
    <lineage>
        <taxon>Bacteria</taxon>
        <taxon>Pseudomonadati</taxon>
        <taxon>Pseudomonadota</taxon>
        <taxon>Alphaproteobacteria</taxon>
        <taxon>Rhodobacterales</taxon>
        <taxon>Roseobacteraceae</taxon>
        <taxon>Tropicimonas</taxon>
    </lineage>
</organism>
<evidence type="ECO:0000313" key="3">
    <source>
        <dbReference type="Proteomes" id="UP000198426"/>
    </source>
</evidence>
<sequence>MVWSTWWAWVIAGLVLAILEVLAPGWIFLGFAVGALATGLLLWVGGPLGAMMAGSLPLLFLVFAVLSLVAWLALKRIFGLSGGSVKTFDEDINED</sequence>
<feature type="transmembrane region" description="Helical" evidence="1">
    <location>
        <begin position="6"/>
        <end position="23"/>
    </location>
</feature>
<keyword evidence="1" id="KW-0472">Membrane</keyword>